<dbReference type="AlphaFoldDB" id="A0A8X6R3Z8"/>
<evidence type="ECO:0000313" key="3">
    <source>
        <dbReference type="Proteomes" id="UP000887013"/>
    </source>
</evidence>
<feature type="region of interest" description="Disordered" evidence="1">
    <location>
        <begin position="64"/>
        <end position="118"/>
    </location>
</feature>
<feature type="compositionally biased region" description="Basic and acidic residues" evidence="1">
    <location>
        <begin position="64"/>
        <end position="88"/>
    </location>
</feature>
<keyword evidence="3" id="KW-1185">Reference proteome</keyword>
<name>A0A8X6R3Z8_NEPPI</name>
<dbReference type="Proteomes" id="UP000887013">
    <property type="component" value="Unassembled WGS sequence"/>
</dbReference>
<dbReference type="EMBL" id="BMAW01039675">
    <property type="protein sequence ID" value="GFU56738.1"/>
    <property type="molecule type" value="Genomic_DNA"/>
</dbReference>
<proteinExistence type="predicted"/>
<accession>A0A8X6R3Z8</accession>
<reference evidence="2" key="1">
    <citation type="submission" date="2020-08" db="EMBL/GenBank/DDBJ databases">
        <title>Multicomponent nature underlies the extraordinary mechanical properties of spider dragline silk.</title>
        <authorList>
            <person name="Kono N."/>
            <person name="Nakamura H."/>
            <person name="Mori M."/>
            <person name="Yoshida Y."/>
            <person name="Ohtoshi R."/>
            <person name="Malay A.D."/>
            <person name="Moran D.A.P."/>
            <person name="Tomita M."/>
            <person name="Numata K."/>
            <person name="Arakawa K."/>
        </authorList>
    </citation>
    <scope>NUCLEOTIDE SEQUENCE</scope>
</reference>
<sequence length="174" mass="19622">MAQPVSIPEIQILVNNLITSDQCLHADSKIEEYLNSIPQINFSSQKEKNEYSTNLYSIQEEVRKEKKKQANEERQKLKSALKEKREARLGMSTARPDNRTAPTSYAEAAKSSPAQVPQPQALGSIGEAFNQLKDPECVHMFQIIKKYIAISESNKSTSDKFTEMMTLLEIDSIA</sequence>
<evidence type="ECO:0000313" key="2">
    <source>
        <dbReference type="EMBL" id="GFU56738.1"/>
    </source>
</evidence>
<comment type="caution">
    <text evidence="2">The sequence shown here is derived from an EMBL/GenBank/DDBJ whole genome shotgun (WGS) entry which is preliminary data.</text>
</comment>
<evidence type="ECO:0000256" key="1">
    <source>
        <dbReference type="SAM" id="MobiDB-lite"/>
    </source>
</evidence>
<gene>
    <name evidence="2" type="ORF">NPIL_320571</name>
</gene>
<protein>
    <submittedName>
        <fullName evidence="2">Uncharacterized protein</fullName>
    </submittedName>
</protein>
<organism evidence="2 3">
    <name type="scientific">Nephila pilipes</name>
    <name type="common">Giant wood spider</name>
    <name type="synonym">Nephila maculata</name>
    <dbReference type="NCBI Taxonomy" id="299642"/>
    <lineage>
        <taxon>Eukaryota</taxon>
        <taxon>Metazoa</taxon>
        <taxon>Ecdysozoa</taxon>
        <taxon>Arthropoda</taxon>
        <taxon>Chelicerata</taxon>
        <taxon>Arachnida</taxon>
        <taxon>Araneae</taxon>
        <taxon>Araneomorphae</taxon>
        <taxon>Entelegynae</taxon>
        <taxon>Araneoidea</taxon>
        <taxon>Nephilidae</taxon>
        <taxon>Nephila</taxon>
    </lineage>
</organism>